<evidence type="ECO:0000256" key="1">
    <source>
        <dbReference type="SAM" id="Phobius"/>
    </source>
</evidence>
<proteinExistence type="predicted"/>
<gene>
    <name evidence="2" type="ORF">IPK02_10360</name>
</gene>
<dbReference type="Proteomes" id="UP000706151">
    <property type="component" value="Unassembled WGS sequence"/>
</dbReference>
<evidence type="ECO:0000313" key="3">
    <source>
        <dbReference type="Proteomes" id="UP000706151"/>
    </source>
</evidence>
<organism evidence="2 3">
    <name type="scientific">Candidatus Accumulibacter affinis</name>
    <dbReference type="NCBI Taxonomy" id="2954384"/>
    <lineage>
        <taxon>Bacteria</taxon>
        <taxon>Pseudomonadati</taxon>
        <taxon>Pseudomonadota</taxon>
        <taxon>Betaproteobacteria</taxon>
        <taxon>Candidatus Accumulibacter</taxon>
    </lineage>
</organism>
<sequence>MLKRQRFLLLIGDASYSIYLLHFFFEKHTSNGIRSLNWGLAGEKTQARLC</sequence>
<name>A0A935TBG4_9PROT</name>
<evidence type="ECO:0000313" key="2">
    <source>
        <dbReference type="EMBL" id="MBK7954317.1"/>
    </source>
</evidence>
<keyword evidence="1" id="KW-0472">Membrane</keyword>
<dbReference type="AlphaFoldDB" id="A0A935TBG4"/>
<protein>
    <submittedName>
        <fullName evidence="2">Uncharacterized protein</fullName>
    </submittedName>
</protein>
<keyword evidence="1" id="KW-1133">Transmembrane helix</keyword>
<comment type="caution">
    <text evidence="2">The sequence shown here is derived from an EMBL/GenBank/DDBJ whole genome shotgun (WGS) entry which is preliminary data.</text>
</comment>
<keyword evidence="1" id="KW-0812">Transmembrane</keyword>
<dbReference type="EMBL" id="JADJOT010000009">
    <property type="protein sequence ID" value="MBK7954317.1"/>
    <property type="molecule type" value="Genomic_DNA"/>
</dbReference>
<reference evidence="2 3" key="1">
    <citation type="submission" date="2020-10" db="EMBL/GenBank/DDBJ databases">
        <title>Connecting structure to function with the recovery of over 1000 high-quality activated sludge metagenome-assembled genomes encoding full-length rRNA genes using long-read sequencing.</title>
        <authorList>
            <person name="Singleton C.M."/>
            <person name="Petriglieri F."/>
            <person name="Kristensen J.M."/>
            <person name="Kirkegaard R.H."/>
            <person name="Michaelsen T.Y."/>
            <person name="Andersen M.H."/>
            <person name="Karst S.M."/>
            <person name="Dueholm M.S."/>
            <person name="Nielsen P.H."/>
            <person name="Albertsen M."/>
        </authorList>
    </citation>
    <scope>NUCLEOTIDE SEQUENCE [LARGE SCALE GENOMIC DNA]</scope>
    <source>
        <strain evidence="2">Fred_18-Q3-R57-64_BAT3C.720</strain>
    </source>
</reference>
<feature type="transmembrane region" description="Helical" evidence="1">
    <location>
        <begin position="7"/>
        <end position="25"/>
    </location>
</feature>
<accession>A0A935TBG4</accession>